<dbReference type="Gene3D" id="3.40.50.620">
    <property type="entry name" value="HUPs"/>
    <property type="match status" value="1"/>
</dbReference>
<comment type="caution">
    <text evidence="1">The sequence shown here is derived from an EMBL/GenBank/DDBJ whole genome shotgun (WGS) entry which is preliminary data.</text>
</comment>
<accession>A0A1V3WFN7</accession>
<dbReference type="PANTHER" id="PTHR43169">
    <property type="entry name" value="EXSB FAMILY PROTEIN"/>
    <property type="match status" value="1"/>
</dbReference>
<dbReference type="InterPro" id="IPR052188">
    <property type="entry name" value="Ni-pincer_cofactor_biosynth"/>
</dbReference>
<gene>
    <name evidence="1" type="ORF">BZL30_8621</name>
</gene>
<dbReference type="Proteomes" id="UP000189229">
    <property type="component" value="Unassembled WGS sequence"/>
</dbReference>
<proteinExistence type="predicted"/>
<dbReference type="EMBL" id="MVBM01000010">
    <property type="protein sequence ID" value="OOK65789.1"/>
    <property type="molecule type" value="Genomic_DNA"/>
</dbReference>
<dbReference type="PANTHER" id="PTHR43169:SF2">
    <property type="entry name" value="NAD_GMP SYNTHASE DOMAIN-CONTAINING PROTEIN"/>
    <property type="match status" value="1"/>
</dbReference>
<evidence type="ECO:0000313" key="1">
    <source>
        <dbReference type="EMBL" id="OOK65789.1"/>
    </source>
</evidence>
<dbReference type="AlphaFoldDB" id="A0A1V3WFN7"/>
<sequence length="316" mass="34964">MPSRRRLSCGNSPTAPATRAVSIRCTATDGRRCDHYQRTLNEDNVFRKVRSMPLTRLDRVLRDIPTRIVACSGGVDSLLLATVAHRAAPQSTTVAHAVTPAVPAAATARVVAHAEAEGWTLQLVRSKEFDDERYLSNPRNRCYFCKSHLYTAIRELPTCDGATMLSGANFDDLGEYRPGLIAAEENHVRHPYVEAGLGKEDIRSIARTLALDFADLPASPCLASRLYTDTAVTPSRLRSIEIGEDLLRMLTGIDVVRCRLREDVVLIEVRAEDAARVTDDVIDRVAAAMRRVEPSLHRVVLDDKPYRPGRALELLA</sequence>
<name>A0A1V3WFN7_MYCKA</name>
<dbReference type="InterPro" id="IPR014729">
    <property type="entry name" value="Rossmann-like_a/b/a_fold"/>
</dbReference>
<protein>
    <submittedName>
        <fullName evidence="1">Uncharacterized protein</fullName>
    </submittedName>
</protein>
<reference evidence="1 2" key="1">
    <citation type="submission" date="2017-02" db="EMBL/GenBank/DDBJ databases">
        <title>Complete genome sequences of Mycobacterium kansasii strains isolated from rhesus macaques.</title>
        <authorList>
            <person name="Panda A."/>
            <person name="Nagaraj S."/>
            <person name="Zhao X."/>
            <person name="Tettelin H."/>
            <person name="Detolla L.J."/>
        </authorList>
    </citation>
    <scope>NUCLEOTIDE SEQUENCE [LARGE SCALE GENOMIC DNA]</scope>
    <source>
        <strain evidence="1 2">11-3813</strain>
    </source>
</reference>
<dbReference type="SUPFAM" id="SSF52402">
    <property type="entry name" value="Adenine nucleotide alpha hydrolases-like"/>
    <property type="match status" value="1"/>
</dbReference>
<organism evidence="1 2">
    <name type="scientific">Mycobacterium kansasii</name>
    <dbReference type="NCBI Taxonomy" id="1768"/>
    <lineage>
        <taxon>Bacteria</taxon>
        <taxon>Bacillati</taxon>
        <taxon>Actinomycetota</taxon>
        <taxon>Actinomycetes</taxon>
        <taxon>Mycobacteriales</taxon>
        <taxon>Mycobacteriaceae</taxon>
        <taxon>Mycobacterium</taxon>
    </lineage>
</organism>
<evidence type="ECO:0000313" key="2">
    <source>
        <dbReference type="Proteomes" id="UP000189229"/>
    </source>
</evidence>